<evidence type="ECO:0000313" key="1">
    <source>
        <dbReference type="EMBL" id="CAA9359463.1"/>
    </source>
</evidence>
<accession>A0A6J4MHG4</accession>
<organism evidence="1">
    <name type="scientific">uncultured Nocardioidaceae bacterium</name>
    <dbReference type="NCBI Taxonomy" id="253824"/>
    <lineage>
        <taxon>Bacteria</taxon>
        <taxon>Bacillati</taxon>
        <taxon>Actinomycetota</taxon>
        <taxon>Actinomycetes</taxon>
        <taxon>Propionibacteriales</taxon>
        <taxon>Nocardioidaceae</taxon>
        <taxon>environmental samples</taxon>
    </lineage>
</organism>
<sequence length="87" mass="9214">MELEIGWAGEDRHRPSSLVVDCDTCQVRGRACADCVVTCLLGGPPEPVELDRDEVGALDTLAGLGMLPPLRLVTAVSPTEPDLQDDG</sequence>
<proteinExistence type="predicted"/>
<gene>
    <name evidence="1" type="ORF">AVDCRST_MAG46-3165</name>
</gene>
<protein>
    <submittedName>
        <fullName evidence="1">Uncharacterized protein</fullName>
    </submittedName>
</protein>
<reference evidence="1" key="1">
    <citation type="submission" date="2020-02" db="EMBL/GenBank/DDBJ databases">
        <authorList>
            <person name="Meier V. D."/>
        </authorList>
    </citation>
    <scope>NUCLEOTIDE SEQUENCE</scope>
    <source>
        <strain evidence="1">AVDCRST_MAG46</strain>
    </source>
</reference>
<name>A0A6J4MHG4_9ACTN</name>
<dbReference type="EMBL" id="CADCUD010000221">
    <property type="protein sequence ID" value="CAA9359463.1"/>
    <property type="molecule type" value="Genomic_DNA"/>
</dbReference>
<dbReference type="AlphaFoldDB" id="A0A6J4MHG4"/>